<protein>
    <submittedName>
        <fullName evidence="1">Uncharacterized protein</fullName>
    </submittedName>
</protein>
<reference evidence="1 2" key="1">
    <citation type="journal article" date="2020" name="Cell">
        <title>Large-Scale Comparative Analyses of Tick Genomes Elucidate Their Genetic Diversity and Vector Capacities.</title>
        <authorList>
            <consortium name="Tick Genome and Microbiome Consortium (TIGMIC)"/>
            <person name="Jia N."/>
            <person name="Wang J."/>
            <person name="Shi W."/>
            <person name="Du L."/>
            <person name="Sun Y."/>
            <person name="Zhan W."/>
            <person name="Jiang J.F."/>
            <person name="Wang Q."/>
            <person name="Zhang B."/>
            <person name="Ji P."/>
            <person name="Bell-Sakyi L."/>
            <person name="Cui X.M."/>
            <person name="Yuan T.T."/>
            <person name="Jiang B.G."/>
            <person name="Yang W.F."/>
            <person name="Lam T.T."/>
            <person name="Chang Q.C."/>
            <person name="Ding S.J."/>
            <person name="Wang X.J."/>
            <person name="Zhu J.G."/>
            <person name="Ruan X.D."/>
            <person name="Zhao L."/>
            <person name="Wei J.T."/>
            <person name="Ye R.Z."/>
            <person name="Que T.C."/>
            <person name="Du C.H."/>
            <person name="Zhou Y.H."/>
            <person name="Cheng J.X."/>
            <person name="Dai P.F."/>
            <person name="Guo W.B."/>
            <person name="Han X.H."/>
            <person name="Huang E.J."/>
            <person name="Li L.F."/>
            <person name="Wei W."/>
            <person name="Gao Y.C."/>
            <person name="Liu J.Z."/>
            <person name="Shao H.Z."/>
            <person name="Wang X."/>
            <person name="Wang C.C."/>
            <person name="Yang T.C."/>
            <person name="Huo Q.B."/>
            <person name="Li W."/>
            <person name="Chen H.Y."/>
            <person name="Chen S.E."/>
            <person name="Zhou L.G."/>
            <person name="Ni X.B."/>
            <person name="Tian J.H."/>
            <person name="Sheng Y."/>
            <person name="Liu T."/>
            <person name="Pan Y.S."/>
            <person name="Xia L.Y."/>
            <person name="Li J."/>
            <person name="Zhao F."/>
            <person name="Cao W.C."/>
        </authorList>
    </citation>
    <scope>NUCLEOTIDE SEQUENCE [LARGE SCALE GENOMIC DNA]</scope>
    <source>
        <strain evidence="1">Iper-2018</strain>
    </source>
</reference>
<organism evidence="1 2">
    <name type="scientific">Ixodes persulcatus</name>
    <name type="common">Taiga tick</name>
    <dbReference type="NCBI Taxonomy" id="34615"/>
    <lineage>
        <taxon>Eukaryota</taxon>
        <taxon>Metazoa</taxon>
        <taxon>Ecdysozoa</taxon>
        <taxon>Arthropoda</taxon>
        <taxon>Chelicerata</taxon>
        <taxon>Arachnida</taxon>
        <taxon>Acari</taxon>
        <taxon>Parasitiformes</taxon>
        <taxon>Ixodida</taxon>
        <taxon>Ixodoidea</taxon>
        <taxon>Ixodidae</taxon>
        <taxon>Ixodinae</taxon>
        <taxon>Ixodes</taxon>
    </lineage>
</organism>
<sequence>VYGSPFRLPGKFFDIIKCTPTIPHQVYLDDLRQFMQELKPTQPRMPHSQKIFVSPELKTSTHAFVRNEVKKKSLTPPYEGPFKILERTEKTMTLDINGHREIAAMDRIKPAFQDSNSHPSYSEQLVTPQETKKPRTVSWAT</sequence>
<evidence type="ECO:0000313" key="1">
    <source>
        <dbReference type="EMBL" id="KAG0434050.1"/>
    </source>
</evidence>
<dbReference type="EMBL" id="JABSTQ010008799">
    <property type="protein sequence ID" value="KAG0434050.1"/>
    <property type="molecule type" value="Genomic_DNA"/>
</dbReference>
<gene>
    <name evidence="1" type="ORF">HPB47_019382</name>
</gene>
<dbReference type="Proteomes" id="UP000805193">
    <property type="component" value="Unassembled WGS sequence"/>
</dbReference>
<name>A0AC60QIC0_IXOPE</name>
<evidence type="ECO:0000313" key="2">
    <source>
        <dbReference type="Proteomes" id="UP000805193"/>
    </source>
</evidence>
<accession>A0AC60QIC0</accession>
<keyword evidence="2" id="KW-1185">Reference proteome</keyword>
<feature type="non-terminal residue" evidence="1">
    <location>
        <position position="1"/>
    </location>
</feature>
<comment type="caution">
    <text evidence="1">The sequence shown here is derived from an EMBL/GenBank/DDBJ whole genome shotgun (WGS) entry which is preliminary data.</text>
</comment>
<proteinExistence type="predicted"/>